<dbReference type="PANTHER" id="PTHR43877">
    <property type="entry name" value="AMINOALKYLPHOSPHONATE N-ACETYLTRANSFERASE-RELATED-RELATED"/>
    <property type="match status" value="1"/>
</dbReference>
<dbReference type="InterPro" id="IPR050832">
    <property type="entry name" value="Bact_Acetyltransf"/>
</dbReference>
<dbReference type="Pfam" id="PF00583">
    <property type="entry name" value="Acetyltransf_1"/>
    <property type="match status" value="1"/>
</dbReference>
<keyword evidence="1" id="KW-0808">Transferase</keyword>
<evidence type="ECO:0000256" key="2">
    <source>
        <dbReference type="ARBA" id="ARBA00023315"/>
    </source>
</evidence>
<gene>
    <name evidence="4" type="ORF">GCM10009789_24700</name>
</gene>
<organism evidence="4 5">
    <name type="scientific">Kribbella sancticallisti</name>
    <dbReference type="NCBI Taxonomy" id="460087"/>
    <lineage>
        <taxon>Bacteria</taxon>
        <taxon>Bacillati</taxon>
        <taxon>Actinomycetota</taxon>
        <taxon>Actinomycetes</taxon>
        <taxon>Propionibacteriales</taxon>
        <taxon>Kribbellaceae</taxon>
        <taxon>Kribbella</taxon>
    </lineage>
</organism>
<dbReference type="InterPro" id="IPR016181">
    <property type="entry name" value="Acyl_CoA_acyltransferase"/>
</dbReference>
<accession>A0ABP4NZV5</accession>
<dbReference type="SUPFAM" id="SSF55729">
    <property type="entry name" value="Acyl-CoA N-acyltransferases (Nat)"/>
    <property type="match status" value="1"/>
</dbReference>
<evidence type="ECO:0000259" key="3">
    <source>
        <dbReference type="PROSITE" id="PS51186"/>
    </source>
</evidence>
<protein>
    <recommendedName>
        <fullName evidence="3">N-acetyltransferase domain-containing protein</fullName>
    </recommendedName>
</protein>
<dbReference type="RefSeq" id="WP_344213077.1">
    <property type="nucleotide sequence ID" value="NZ_BAAAOS010000018.1"/>
</dbReference>
<evidence type="ECO:0000256" key="1">
    <source>
        <dbReference type="ARBA" id="ARBA00022679"/>
    </source>
</evidence>
<dbReference type="PROSITE" id="PS51186">
    <property type="entry name" value="GNAT"/>
    <property type="match status" value="1"/>
</dbReference>
<sequence>MWTASRAELVSMFVRASLRGQGVGGRLVDAFVEWAKERGATRLHVTAYAANEAALQLYQSRGFAPLSITLANDL</sequence>
<comment type="caution">
    <text evidence="4">The sequence shown here is derived from an EMBL/GenBank/DDBJ whole genome shotgun (WGS) entry which is preliminary data.</text>
</comment>
<evidence type="ECO:0000313" key="5">
    <source>
        <dbReference type="Proteomes" id="UP001500393"/>
    </source>
</evidence>
<dbReference type="Gene3D" id="3.40.630.30">
    <property type="match status" value="1"/>
</dbReference>
<dbReference type="CDD" id="cd04301">
    <property type="entry name" value="NAT_SF"/>
    <property type="match status" value="1"/>
</dbReference>
<dbReference type="PANTHER" id="PTHR43877:SF2">
    <property type="entry name" value="AMINOALKYLPHOSPHONATE N-ACETYLTRANSFERASE-RELATED"/>
    <property type="match status" value="1"/>
</dbReference>
<proteinExistence type="predicted"/>
<dbReference type="EMBL" id="BAAAOS010000018">
    <property type="protein sequence ID" value="GAA1570196.1"/>
    <property type="molecule type" value="Genomic_DNA"/>
</dbReference>
<keyword evidence="5" id="KW-1185">Reference proteome</keyword>
<reference evidence="5" key="1">
    <citation type="journal article" date="2019" name="Int. J. Syst. Evol. Microbiol.">
        <title>The Global Catalogue of Microorganisms (GCM) 10K type strain sequencing project: providing services to taxonomists for standard genome sequencing and annotation.</title>
        <authorList>
            <consortium name="The Broad Institute Genomics Platform"/>
            <consortium name="The Broad Institute Genome Sequencing Center for Infectious Disease"/>
            <person name="Wu L."/>
            <person name="Ma J."/>
        </authorList>
    </citation>
    <scope>NUCLEOTIDE SEQUENCE [LARGE SCALE GENOMIC DNA]</scope>
    <source>
        <strain evidence="5">JCM 14969</strain>
    </source>
</reference>
<evidence type="ECO:0000313" key="4">
    <source>
        <dbReference type="EMBL" id="GAA1570196.1"/>
    </source>
</evidence>
<feature type="domain" description="N-acetyltransferase" evidence="3">
    <location>
        <begin position="1"/>
        <end position="74"/>
    </location>
</feature>
<keyword evidence="2" id="KW-0012">Acyltransferase</keyword>
<dbReference type="Proteomes" id="UP001500393">
    <property type="component" value="Unassembled WGS sequence"/>
</dbReference>
<name>A0ABP4NZV5_9ACTN</name>
<dbReference type="InterPro" id="IPR000182">
    <property type="entry name" value="GNAT_dom"/>
</dbReference>